<dbReference type="RefSeq" id="WP_307191857.1">
    <property type="nucleotide sequence ID" value="NZ_JAUSUN010000011.1"/>
</dbReference>
<proteinExistence type="predicted"/>
<dbReference type="InterPro" id="IPR011990">
    <property type="entry name" value="TPR-like_helical_dom_sf"/>
</dbReference>
<reference evidence="4 5" key="1">
    <citation type="submission" date="2023-07" db="EMBL/GenBank/DDBJ databases">
        <title>Genomic Encyclopedia of Type Strains, Phase IV (KMG-IV): sequencing the most valuable type-strain genomes for metagenomic binning, comparative biology and taxonomic classification.</title>
        <authorList>
            <person name="Goeker M."/>
        </authorList>
    </citation>
    <scope>NUCLEOTIDE SEQUENCE [LARGE SCALE GENOMIC DNA]</scope>
    <source>
        <strain evidence="4 5">DSM 19598</strain>
    </source>
</reference>
<name>A0ABU0FVP0_9BACI</name>
<keyword evidence="5" id="KW-1185">Reference proteome</keyword>
<dbReference type="Pfam" id="PF00350">
    <property type="entry name" value="Dynamin_N"/>
    <property type="match status" value="1"/>
</dbReference>
<feature type="repeat" description="TPR" evidence="1">
    <location>
        <begin position="112"/>
        <end position="145"/>
    </location>
</feature>
<evidence type="ECO:0000256" key="1">
    <source>
        <dbReference type="PROSITE-ProRule" id="PRU00339"/>
    </source>
</evidence>
<dbReference type="InterPro" id="IPR019734">
    <property type="entry name" value="TPR_rpt"/>
</dbReference>
<dbReference type="InterPro" id="IPR045063">
    <property type="entry name" value="Dynamin_N"/>
</dbReference>
<dbReference type="PANTHER" id="PTHR43681:SF1">
    <property type="entry name" value="SARCALUMENIN"/>
    <property type="match status" value="1"/>
</dbReference>
<dbReference type="PANTHER" id="PTHR43681">
    <property type="entry name" value="TRANSMEMBRANE GTPASE FZO"/>
    <property type="match status" value="1"/>
</dbReference>
<dbReference type="Pfam" id="PF13181">
    <property type="entry name" value="TPR_8"/>
    <property type="match status" value="1"/>
</dbReference>
<evidence type="ECO:0000313" key="5">
    <source>
        <dbReference type="Proteomes" id="UP001242313"/>
    </source>
</evidence>
<evidence type="ECO:0000256" key="2">
    <source>
        <dbReference type="SAM" id="Coils"/>
    </source>
</evidence>
<dbReference type="SUPFAM" id="SSF48452">
    <property type="entry name" value="TPR-like"/>
    <property type="match status" value="1"/>
</dbReference>
<feature type="domain" description="Dynamin N-terminal" evidence="3">
    <location>
        <begin position="382"/>
        <end position="517"/>
    </location>
</feature>
<dbReference type="EMBL" id="JAUSUN010000011">
    <property type="protein sequence ID" value="MDQ0413987.1"/>
    <property type="molecule type" value="Genomic_DNA"/>
</dbReference>
<dbReference type="Gene3D" id="3.40.50.300">
    <property type="entry name" value="P-loop containing nucleotide triphosphate hydrolases"/>
    <property type="match status" value="1"/>
</dbReference>
<keyword evidence="2" id="KW-0175">Coiled coil</keyword>
<dbReference type="Gene3D" id="1.25.40.10">
    <property type="entry name" value="Tetratricopeptide repeat domain"/>
    <property type="match status" value="1"/>
</dbReference>
<protein>
    <submittedName>
        <fullName evidence="4">GTPase</fullName>
    </submittedName>
</protein>
<dbReference type="SUPFAM" id="SSF52540">
    <property type="entry name" value="P-loop containing nucleoside triphosphate hydrolases"/>
    <property type="match status" value="1"/>
</dbReference>
<comment type="caution">
    <text evidence="4">The sequence shown here is derived from an EMBL/GenBank/DDBJ whole genome shotgun (WGS) entry which is preliminary data.</text>
</comment>
<feature type="coiled-coil region" evidence="2">
    <location>
        <begin position="860"/>
        <end position="887"/>
    </location>
</feature>
<dbReference type="Proteomes" id="UP001242313">
    <property type="component" value="Unassembled WGS sequence"/>
</dbReference>
<dbReference type="InterPro" id="IPR051943">
    <property type="entry name" value="TRAFAC_Dynamin-like_GTPase"/>
</dbReference>
<evidence type="ECO:0000259" key="3">
    <source>
        <dbReference type="Pfam" id="PF00350"/>
    </source>
</evidence>
<dbReference type="InterPro" id="IPR027417">
    <property type="entry name" value="P-loop_NTPase"/>
</dbReference>
<gene>
    <name evidence="4" type="ORF">J2S25_002193</name>
</gene>
<keyword evidence="1" id="KW-0802">TPR repeat</keyword>
<accession>A0ABU0FVP0</accession>
<organism evidence="4 5">
    <name type="scientific">Mesobacillus stamsii</name>
    <dbReference type="NCBI Taxonomy" id="225347"/>
    <lineage>
        <taxon>Bacteria</taxon>
        <taxon>Bacillati</taxon>
        <taxon>Bacillota</taxon>
        <taxon>Bacilli</taxon>
        <taxon>Bacillales</taxon>
        <taxon>Bacillaceae</taxon>
        <taxon>Mesobacillus</taxon>
    </lineage>
</organism>
<dbReference type="PROSITE" id="PS50005">
    <property type="entry name" value="TPR"/>
    <property type="match status" value="1"/>
</dbReference>
<sequence>MTVEEQLIKKSYFEIYMESGNRTHPVQVLGELYLAEQKKDMPDLAKIRYAQGEVYFHHKDYEAAIFKWENITNELEPWAKKNMGDAFLELGLLTSAEELYLSIETDSDVLKMESGLQLLSVYIQQGKLEKAVAVIKQAVALNPDYPGVTEIARTFFEEQNDWENGVELAVNEGIRTGSPKWFDVLNHYVEQGYTVQFAPDYFSEALSVLFQVDRGRFEQLAVSLWQSYRNENTYMAWIREFNQLFSGMDGNRRDGWIQLSAIYQESYFELINGDRLIKEISPLIPELLTNWLKITSPVNSLVAASSIIAWNEVFPGTITDSAIHDAETLVLHSNEYHDGYQDSLMLFDSIMKWAEEHDIEVGNKIKWMVQELHETNVHNMLVAGLSGNGKSSFIHTILGEDLLTAPTAAVIRFMDQGNPVAYEITDTEIRQITDVEDFKEAAGVSRKNHQNETIIDFKADFPFLREHNLALMDTPGVNRNNYDKHPLYQYLRFADSLLYVLNAAEPFTEKDKEILEKIAEYFPDLPIHFLLNKMDVIYGQQEAAEVFDQTLAEVSQYYPDAKMFAFSSNYDNAQVLNDFSHFIKATRSTVDLDQERTAKLQFFVRRAITYLLDKRVEMEKNHLESISWNEEMVSKLNGALHQLADIEEEKARSIQKAFRKIKDETRAEIIEKVPELLRSCSDMVTEDSDFGKIHLKIDEEMNKRIEEYLKKNVLPKFHANLNDWIQFSKEEFDQSQNYLDEMAEGFNSLYGEDRINLACDFKVLDDWRRDADRMSNGVHFEKVNIMNRSTPQAFFLKSAGKLFGALPQNNPMLHTRYRSYVETGDYYQVAVTIAKSFLQQFEFFEKSMERDVNLFYKQPFRVLEESAEEAQSEIEHGKNEMEKLRVNPEWYRDPLTLFEVKLRQYEWMTAAGRG</sequence>
<evidence type="ECO:0000313" key="4">
    <source>
        <dbReference type="EMBL" id="MDQ0413987.1"/>
    </source>
</evidence>